<dbReference type="GO" id="GO:0005886">
    <property type="term" value="C:plasma membrane"/>
    <property type="evidence" value="ECO:0007669"/>
    <property type="project" value="TreeGrafter"/>
</dbReference>
<keyword evidence="3" id="KW-1185">Reference proteome</keyword>
<organism evidence="2 3">
    <name type="scientific">Oesophagostomum dentatum</name>
    <name type="common">Nodular worm</name>
    <dbReference type="NCBI Taxonomy" id="61180"/>
    <lineage>
        <taxon>Eukaryota</taxon>
        <taxon>Metazoa</taxon>
        <taxon>Ecdysozoa</taxon>
        <taxon>Nematoda</taxon>
        <taxon>Chromadorea</taxon>
        <taxon>Rhabditida</taxon>
        <taxon>Rhabditina</taxon>
        <taxon>Rhabditomorpha</taxon>
        <taxon>Strongyloidea</taxon>
        <taxon>Strongylidae</taxon>
        <taxon>Oesophagostomum</taxon>
    </lineage>
</organism>
<dbReference type="GO" id="GO:0007169">
    <property type="term" value="P:cell surface receptor protein tyrosine kinase signaling pathway"/>
    <property type="evidence" value="ECO:0007669"/>
    <property type="project" value="TreeGrafter"/>
</dbReference>
<sequence>MLFSASRKRSVVQAYYKKNENVSTTQKLNFARDACRGMCYLSGSKVIHRDIAARNCLLGSLNEVKISDFGLSVVDKNELRLSRLHKVPIRWLSPETLIEGVFTTKTDVWSFGVLVWEIFANCTSDPFPGVNNAEAIGLITGKKAPMEPPAGSPPIAKQVMDLCFIKDPDTRADFATIFRLLAPSEPLPTPTKINLVDAHDQSIKENNAAHMPPSSSS</sequence>
<dbReference type="PROSITE" id="PS00109">
    <property type="entry name" value="PROTEIN_KINASE_TYR"/>
    <property type="match status" value="1"/>
</dbReference>
<dbReference type="Gene3D" id="1.10.510.10">
    <property type="entry name" value="Transferase(Phosphotransferase) domain 1"/>
    <property type="match status" value="1"/>
</dbReference>
<dbReference type="InterPro" id="IPR020635">
    <property type="entry name" value="Tyr_kinase_cat_dom"/>
</dbReference>
<dbReference type="Pfam" id="PF07714">
    <property type="entry name" value="PK_Tyr_Ser-Thr"/>
    <property type="match status" value="1"/>
</dbReference>
<dbReference type="EMBL" id="KN553628">
    <property type="protein sequence ID" value="KHJ89901.1"/>
    <property type="molecule type" value="Genomic_DNA"/>
</dbReference>
<dbReference type="PRINTS" id="PR00109">
    <property type="entry name" value="TYRKINASE"/>
</dbReference>
<dbReference type="GO" id="GO:0005524">
    <property type="term" value="F:ATP binding"/>
    <property type="evidence" value="ECO:0007669"/>
    <property type="project" value="InterPro"/>
</dbReference>
<dbReference type="PROSITE" id="PS50011">
    <property type="entry name" value="PROTEIN_KINASE_DOM"/>
    <property type="match status" value="1"/>
</dbReference>
<dbReference type="AlphaFoldDB" id="A0A0B1T168"/>
<keyword evidence="2" id="KW-0808">Transferase</keyword>
<protein>
    <submittedName>
        <fullName evidence="2">Protein tyrosine kinase</fullName>
    </submittedName>
</protein>
<evidence type="ECO:0000313" key="2">
    <source>
        <dbReference type="EMBL" id="KHJ89901.1"/>
    </source>
</evidence>
<name>A0A0B1T168_OESDE</name>
<dbReference type="InterPro" id="IPR008266">
    <property type="entry name" value="Tyr_kinase_AS"/>
</dbReference>
<dbReference type="GO" id="GO:0004714">
    <property type="term" value="F:transmembrane receptor protein tyrosine kinase activity"/>
    <property type="evidence" value="ECO:0007669"/>
    <property type="project" value="TreeGrafter"/>
</dbReference>
<dbReference type="GO" id="GO:0043235">
    <property type="term" value="C:receptor complex"/>
    <property type="evidence" value="ECO:0007669"/>
    <property type="project" value="TreeGrafter"/>
</dbReference>
<accession>A0A0B1T168</accession>
<dbReference type="InterPro" id="IPR050122">
    <property type="entry name" value="RTK"/>
</dbReference>
<proteinExistence type="predicted"/>
<dbReference type="SUPFAM" id="SSF56112">
    <property type="entry name" value="Protein kinase-like (PK-like)"/>
    <property type="match status" value="1"/>
</dbReference>
<dbReference type="InterPro" id="IPR000719">
    <property type="entry name" value="Prot_kinase_dom"/>
</dbReference>
<dbReference type="OrthoDB" id="546826at2759"/>
<evidence type="ECO:0000313" key="3">
    <source>
        <dbReference type="Proteomes" id="UP000053660"/>
    </source>
</evidence>
<dbReference type="InterPro" id="IPR001245">
    <property type="entry name" value="Ser-Thr/Tyr_kinase_cat_dom"/>
</dbReference>
<keyword evidence="2" id="KW-0418">Kinase</keyword>
<dbReference type="Proteomes" id="UP000053660">
    <property type="component" value="Unassembled WGS sequence"/>
</dbReference>
<dbReference type="PANTHER" id="PTHR24416">
    <property type="entry name" value="TYROSINE-PROTEIN KINASE RECEPTOR"/>
    <property type="match status" value="1"/>
</dbReference>
<feature type="domain" description="Protein kinase" evidence="1">
    <location>
        <begin position="1"/>
        <end position="188"/>
    </location>
</feature>
<reference evidence="2 3" key="1">
    <citation type="submission" date="2014-03" db="EMBL/GenBank/DDBJ databases">
        <title>Draft genome of the hookworm Oesophagostomum dentatum.</title>
        <authorList>
            <person name="Mitreva M."/>
        </authorList>
    </citation>
    <scope>NUCLEOTIDE SEQUENCE [LARGE SCALE GENOMIC DNA]</scope>
    <source>
        <strain evidence="2 3">OD-Hann</strain>
    </source>
</reference>
<dbReference type="SMART" id="SM00219">
    <property type="entry name" value="TyrKc"/>
    <property type="match status" value="1"/>
</dbReference>
<gene>
    <name evidence="2" type="ORF">OESDEN_10265</name>
</gene>
<evidence type="ECO:0000259" key="1">
    <source>
        <dbReference type="PROSITE" id="PS50011"/>
    </source>
</evidence>
<dbReference type="InterPro" id="IPR011009">
    <property type="entry name" value="Kinase-like_dom_sf"/>
</dbReference>
<dbReference type="PANTHER" id="PTHR24416:SF611">
    <property type="entry name" value="TYROSINE-PROTEIN KINASE TRANSMEMBRANE RECEPTOR ROR"/>
    <property type="match status" value="1"/>
</dbReference>